<dbReference type="Proteomes" id="UP000304912">
    <property type="component" value="Chromosome"/>
</dbReference>
<dbReference type="EMBL" id="CP039852">
    <property type="protein sequence ID" value="QCZ95159.1"/>
    <property type="molecule type" value="Genomic_DNA"/>
</dbReference>
<keyword evidence="3" id="KW-1185">Reference proteome</keyword>
<keyword evidence="1" id="KW-0378">Hydrolase</keyword>
<dbReference type="InterPro" id="IPR029069">
    <property type="entry name" value="HotDog_dom_sf"/>
</dbReference>
<dbReference type="CDD" id="cd00586">
    <property type="entry name" value="4HBT"/>
    <property type="match status" value="1"/>
</dbReference>
<dbReference type="SUPFAM" id="SSF54637">
    <property type="entry name" value="Thioesterase/thiol ester dehydrase-isomerase"/>
    <property type="match status" value="1"/>
</dbReference>
<organism evidence="2 3">
    <name type="scientific">Salinimonas iocasae</name>
    <dbReference type="NCBI Taxonomy" id="2572577"/>
    <lineage>
        <taxon>Bacteria</taxon>
        <taxon>Pseudomonadati</taxon>
        <taxon>Pseudomonadota</taxon>
        <taxon>Gammaproteobacteria</taxon>
        <taxon>Alteromonadales</taxon>
        <taxon>Alteromonadaceae</taxon>
        <taxon>Alteromonas/Salinimonas group</taxon>
        <taxon>Salinimonas</taxon>
    </lineage>
</organism>
<accession>A0A5B7YK63</accession>
<proteinExistence type="predicted"/>
<dbReference type="PANTHER" id="PTHR31793:SF37">
    <property type="entry name" value="ACYL-COA THIOESTER HYDROLASE YBGC"/>
    <property type="match status" value="1"/>
</dbReference>
<evidence type="ECO:0000256" key="1">
    <source>
        <dbReference type="ARBA" id="ARBA00022801"/>
    </source>
</evidence>
<evidence type="ECO:0000313" key="2">
    <source>
        <dbReference type="EMBL" id="QCZ95159.1"/>
    </source>
</evidence>
<sequence>MNNLDWQFDAPYTQTWAIQNAHIDHYNHVNNVAYLSQLESLAWAHTNALGLRFEDYQALDSAMVIHRHELDYILPCHQGDELACSTWITACDGRLHLTRQFQFICLRRFKTVFKAKTEFVCARLSSGAPRRMPQAFKNTYCGAVIPQ</sequence>
<protein>
    <submittedName>
        <fullName evidence="2">Acyl-CoA thioesterase</fullName>
    </submittedName>
</protein>
<gene>
    <name evidence="2" type="ORF">FBQ74_06470</name>
</gene>
<dbReference type="Gene3D" id="3.10.129.10">
    <property type="entry name" value="Hotdog Thioesterase"/>
    <property type="match status" value="1"/>
</dbReference>
<dbReference type="InterPro" id="IPR050563">
    <property type="entry name" value="4-hydroxybenzoyl-CoA_TE"/>
</dbReference>
<evidence type="ECO:0000313" key="3">
    <source>
        <dbReference type="Proteomes" id="UP000304912"/>
    </source>
</evidence>
<dbReference type="AlphaFoldDB" id="A0A5B7YK63"/>
<dbReference type="GO" id="GO:0047617">
    <property type="term" value="F:fatty acyl-CoA hydrolase activity"/>
    <property type="evidence" value="ECO:0007669"/>
    <property type="project" value="TreeGrafter"/>
</dbReference>
<dbReference type="KEGG" id="salk:FBQ74_06470"/>
<name>A0A5B7YK63_9ALTE</name>
<dbReference type="Pfam" id="PF13279">
    <property type="entry name" value="4HBT_2"/>
    <property type="match status" value="1"/>
</dbReference>
<reference evidence="2 3" key="1">
    <citation type="submission" date="2019-04" db="EMBL/GenBank/DDBJ databases">
        <title>Salinimonas iocasae sp. nov., a halophilic bacterium isolated from the outer tube casing of tubeworms in Okinawa Trough.</title>
        <authorList>
            <person name="Zhang H."/>
            <person name="Wang H."/>
            <person name="Li C."/>
        </authorList>
    </citation>
    <scope>NUCLEOTIDE SEQUENCE [LARGE SCALE GENOMIC DNA]</scope>
    <source>
        <strain evidence="2 3">KX18D6</strain>
    </source>
</reference>
<dbReference type="PANTHER" id="PTHR31793">
    <property type="entry name" value="4-HYDROXYBENZOYL-COA THIOESTERASE FAMILY MEMBER"/>
    <property type="match status" value="1"/>
</dbReference>
<dbReference type="OrthoDB" id="9801517at2"/>